<sequence length="92" mass="11007">MDYNHHTWPSPRAKVVAKNMRLDYDPDGNKIKRLKHEDAVRLLAMKARMTVQGFLELPKEESWKALGCFRTTCYGPRVYDPLYLHSRYFNRY</sequence>
<name>A0A6C0JHT9_9ZZZZ</name>
<dbReference type="AlphaFoldDB" id="A0A6C0JHT9"/>
<dbReference type="EMBL" id="MN740412">
    <property type="protein sequence ID" value="QHU05375.1"/>
    <property type="molecule type" value="Genomic_DNA"/>
</dbReference>
<protein>
    <submittedName>
        <fullName evidence="1">Uncharacterized protein</fullName>
    </submittedName>
</protein>
<proteinExistence type="predicted"/>
<accession>A0A6C0JHT9</accession>
<reference evidence="1" key="1">
    <citation type="journal article" date="2020" name="Nature">
        <title>Giant virus diversity and host interactions through global metagenomics.</title>
        <authorList>
            <person name="Schulz F."/>
            <person name="Roux S."/>
            <person name="Paez-Espino D."/>
            <person name="Jungbluth S."/>
            <person name="Walsh D.A."/>
            <person name="Denef V.J."/>
            <person name="McMahon K.D."/>
            <person name="Konstantinidis K.T."/>
            <person name="Eloe-Fadrosh E.A."/>
            <person name="Kyrpides N.C."/>
            <person name="Woyke T."/>
        </authorList>
    </citation>
    <scope>NUCLEOTIDE SEQUENCE</scope>
    <source>
        <strain evidence="1">GVMAG-M-3300027734-16</strain>
    </source>
</reference>
<evidence type="ECO:0000313" key="1">
    <source>
        <dbReference type="EMBL" id="QHU05375.1"/>
    </source>
</evidence>
<organism evidence="1">
    <name type="scientific">viral metagenome</name>
    <dbReference type="NCBI Taxonomy" id="1070528"/>
    <lineage>
        <taxon>unclassified sequences</taxon>
        <taxon>metagenomes</taxon>
        <taxon>organismal metagenomes</taxon>
    </lineage>
</organism>